<gene>
    <name evidence="1" type="ORF">SAMN05421773_101609</name>
</gene>
<protein>
    <submittedName>
        <fullName evidence="1">WXG100 family type VII secretion target</fullName>
    </submittedName>
</protein>
<organism evidence="1 2">
    <name type="scientific">Streptomyces aidingensis</name>
    <dbReference type="NCBI Taxonomy" id="910347"/>
    <lineage>
        <taxon>Bacteria</taxon>
        <taxon>Bacillati</taxon>
        <taxon>Actinomycetota</taxon>
        <taxon>Actinomycetes</taxon>
        <taxon>Kitasatosporales</taxon>
        <taxon>Streptomycetaceae</taxon>
        <taxon>Streptomyces</taxon>
    </lineage>
</organism>
<accession>A0A1I1FAE5</accession>
<sequence>MSDMNVTYDDMHDAGDHLISEYERLDRELDDLKTYVDNLTEDGYVTSASSSAFNTSYEEFSTGLKQMLEGLQGMGNFLHMAADTMEQTDQDLKSAIEG</sequence>
<evidence type="ECO:0000313" key="2">
    <source>
        <dbReference type="Proteomes" id="UP000199207"/>
    </source>
</evidence>
<proteinExistence type="predicted"/>
<name>A0A1I1FAE5_9ACTN</name>
<dbReference type="Proteomes" id="UP000199207">
    <property type="component" value="Unassembled WGS sequence"/>
</dbReference>
<dbReference type="Gene3D" id="1.10.287.1060">
    <property type="entry name" value="ESAT-6-like"/>
    <property type="match status" value="1"/>
</dbReference>
<dbReference type="AlphaFoldDB" id="A0A1I1FAE5"/>
<evidence type="ECO:0000313" key="1">
    <source>
        <dbReference type="EMBL" id="SFB94060.1"/>
    </source>
</evidence>
<dbReference type="SUPFAM" id="SSF140453">
    <property type="entry name" value="EsxAB dimer-like"/>
    <property type="match status" value="1"/>
</dbReference>
<dbReference type="Pfam" id="PF06013">
    <property type="entry name" value="WXG100"/>
    <property type="match status" value="1"/>
</dbReference>
<dbReference type="InterPro" id="IPR010310">
    <property type="entry name" value="T7SS_ESAT-6-like"/>
</dbReference>
<dbReference type="EMBL" id="FOLM01000001">
    <property type="protein sequence ID" value="SFB94060.1"/>
    <property type="molecule type" value="Genomic_DNA"/>
</dbReference>
<reference evidence="1 2" key="1">
    <citation type="submission" date="2016-10" db="EMBL/GenBank/DDBJ databases">
        <authorList>
            <person name="de Groot N.N."/>
        </authorList>
    </citation>
    <scope>NUCLEOTIDE SEQUENCE [LARGE SCALE GENOMIC DNA]</scope>
    <source>
        <strain evidence="1 2">CGMCC 4.5739</strain>
    </source>
</reference>
<keyword evidence="2" id="KW-1185">Reference proteome</keyword>
<dbReference type="STRING" id="910347.SAMN05421773_101609"/>
<dbReference type="InterPro" id="IPR036689">
    <property type="entry name" value="ESAT-6-like_sf"/>
</dbReference>
<dbReference type="OrthoDB" id="3268062at2"/>